<organism evidence="11 12">
    <name type="scientific">Actinokineospora bangkokensis</name>
    <dbReference type="NCBI Taxonomy" id="1193682"/>
    <lineage>
        <taxon>Bacteria</taxon>
        <taxon>Bacillati</taxon>
        <taxon>Actinomycetota</taxon>
        <taxon>Actinomycetes</taxon>
        <taxon>Pseudonocardiales</taxon>
        <taxon>Pseudonocardiaceae</taxon>
        <taxon>Actinokineospora</taxon>
    </lineage>
</organism>
<evidence type="ECO:0000256" key="7">
    <source>
        <dbReference type="ARBA" id="ARBA00023004"/>
    </source>
</evidence>
<dbReference type="PANTHER" id="PTHR30521:SF4">
    <property type="entry name" value="DEFERROCHELATASE"/>
    <property type="match status" value="1"/>
</dbReference>
<keyword evidence="4" id="KW-0479">Metal-binding</keyword>
<comment type="similarity">
    <text evidence="8">Belongs to the DyP-type peroxidase family.</text>
</comment>
<dbReference type="InterPro" id="IPR006311">
    <property type="entry name" value="TAT_signal"/>
</dbReference>
<dbReference type="GO" id="GO:0020037">
    <property type="term" value="F:heme binding"/>
    <property type="evidence" value="ECO:0007669"/>
    <property type="project" value="InterPro"/>
</dbReference>
<dbReference type="InterPro" id="IPR006314">
    <property type="entry name" value="Dyp_peroxidase"/>
</dbReference>
<proteinExistence type="inferred from homology"/>
<evidence type="ECO:0000256" key="8">
    <source>
        <dbReference type="ARBA" id="ARBA00025737"/>
    </source>
</evidence>
<evidence type="ECO:0000256" key="2">
    <source>
        <dbReference type="ARBA" id="ARBA00022559"/>
    </source>
</evidence>
<dbReference type="InterPro" id="IPR011008">
    <property type="entry name" value="Dimeric_a/b-barrel"/>
</dbReference>
<evidence type="ECO:0000256" key="4">
    <source>
        <dbReference type="ARBA" id="ARBA00022723"/>
    </source>
</evidence>
<dbReference type="GO" id="GO:0005829">
    <property type="term" value="C:cytosol"/>
    <property type="evidence" value="ECO:0007669"/>
    <property type="project" value="TreeGrafter"/>
</dbReference>
<dbReference type="Proteomes" id="UP000186040">
    <property type="component" value="Unassembled WGS sequence"/>
</dbReference>
<dbReference type="GO" id="GO:0046872">
    <property type="term" value="F:metal ion binding"/>
    <property type="evidence" value="ECO:0007669"/>
    <property type="project" value="UniProtKB-KW"/>
</dbReference>
<dbReference type="EMBL" id="MKQR01000016">
    <property type="protein sequence ID" value="OLR92372.1"/>
    <property type="molecule type" value="Genomic_DNA"/>
</dbReference>
<evidence type="ECO:0000259" key="10">
    <source>
        <dbReference type="Pfam" id="PF20628"/>
    </source>
</evidence>
<keyword evidence="3" id="KW-0349">Heme</keyword>
<dbReference type="PANTHER" id="PTHR30521">
    <property type="entry name" value="DEFERROCHELATASE/PEROXIDASE"/>
    <property type="match status" value="1"/>
</dbReference>
<accession>A0A1Q9LK05</accession>
<comment type="cofactor">
    <cofactor evidence="1">
        <name>heme b</name>
        <dbReference type="ChEBI" id="CHEBI:60344"/>
    </cofactor>
</comment>
<evidence type="ECO:0000256" key="1">
    <source>
        <dbReference type="ARBA" id="ARBA00001970"/>
    </source>
</evidence>
<feature type="domain" description="Dyp-type peroxidase C-terminal" evidence="10">
    <location>
        <begin position="174"/>
        <end position="310"/>
    </location>
</feature>
<dbReference type="STRING" id="1193682.BJP25_19990"/>
<feature type="chain" id="PRO_5039597058" description="Dyp-type peroxidase C-terminal domain-containing protein" evidence="9">
    <location>
        <begin position="35"/>
        <end position="311"/>
    </location>
</feature>
<comment type="caution">
    <text evidence="11">The sequence shown here is derived from an EMBL/GenBank/DDBJ whole genome shotgun (WGS) entry which is preliminary data.</text>
</comment>
<dbReference type="Pfam" id="PF20628">
    <property type="entry name" value="Dyp_perox_C"/>
    <property type="match status" value="1"/>
</dbReference>
<keyword evidence="12" id="KW-1185">Reference proteome</keyword>
<dbReference type="InterPro" id="IPR048328">
    <property type="entry name" value="Dyp_perox_C"/>
</dbReference>
<dbReference type="GO" id="GO:0004601">
    <property type="term" value="F:peroxidase activity"/>
    <property type="evidence" value="ECO:0007669"/>
    <property type="project" value="UniProtKB-KW"/>
</dbReference>
<sequence length="311" mass="32253">MTGGTALSRRSLLSGAAGLSVLACLGACSTGEQAPQDTTTHPALRPPDASGAVAFVRGGSSAQLLGLRAPDVLVGLSPALAAGTPYAAGLVGMPPFPGEVLMRERTGAEAFVQVEGPDAVARLAEVVRGLDVAWQCPVRREVVAREGSPAGLQRNPFGFVEGHTNTPDVLLPSGASLLAVRVIRMAHGQWRADPPERQAAVIGRHPDGTWLDGTAAGATPDFTADPDGATTPLDSHVRTMNPRTPGSAAPRMLRRSWIYSTSPQDEGVVFMAFQRDLAAGFALAQSRLTADALHPYLLAVGGGYFAVPPMP</sequence>
<gene>
    <name evidence="11" type="ORF">BJP25_19990</name>
</gene>
<evidence type="ECO:0000256" key="9">
    <source>
        <dbReference type="SAM" id="SignalP"/>
    </source>
</evidence>
<dbReference type="OrthoDB" id="9781066at2"/>
<dbReference type="PROSITE" id="PS51318">
    <property type="entry name" value="TAT"/>
    <property type="match status" value="1"/>
</dbReference>
<evidence type="ECO:0000256" key="6">
    <source>
        <dbReference type="ARBA" id="ARBA00023002"/>
    </source>
</evidence>
<keyword evidence="2" id="KW-0575">Peroxidase</keyword>
<feature type="signal peptide" evidence="9">
    <location>
        <begin position="1"/>
        <end position="34"/>
    </location>
</feature>
<keyword evidence="5 9" id="KW-0732">Signal</keyword>
<dbReference type="RefSeq" id="WP_075975517.1">
    <property type="nucleotide sequence ID" value="NZ_MKQR01000016.1"/>
</dbReference>
<evidence type="ECO:0000313" key="12">
    <source>
        <dbReference type="Proteomes" id="UP000186040"/>
    </source>
</evidence>
<keyword evidence="6" id="KW-0560">Oxidoreductase</keyword>
<protein>
    <recommendedName>
        <fullName evidence="10">Dyp-type peroxidase C-terminal domain-containing protein</fullName>
    </recommendedName>
</protein>
<name>A0A1Q9LK05_9PSEU</name>
<reference evidence="11 12" key="1">
    <citation type="submission" date="2016-10" db="EMBL/GenBank/DDBJ databases">
        <title>The Draft Genome Sequence of Actinokineospora bangkokensis 44EHWT reveals the biosynthetic pathway of antifungal compounds Thailandins with unusual extender unit butylmalonyl-CoA.</title>
        <authorList>
            <person name="Greule A."/>
            <person name="Intra B."/>
            <person name="Flemming S."/>
            <person name="Rommel M.G."/>
            <person name="Panbangred W."/>
            <person name="Bechthold A."/>
        </authorList>
    </citation>
    <scope>NUCLEOTIDE SEQUENCE [LARGE SCALE GENOMIC DNA]</scope>
    <source>
        <strain evidence="11 12">44EHW</strain>
    </source>
</reference>
<evidence type="ECO:0000313" key="11">
    <source>
        <dbReference type="EMBL" id="OLR92372.1"/>
    </source>
</evidence>
<dbReference type="PROSITE" id="PS51404">
    <property type="entry name" value="DYP_PEROXIDASE"/>
    <property type="match status" value="1"/>
</dbReference>
<keyword evidence="7" id="KW-0408">Iron</keyword>
<evidence type="ECO:0000256" key="5">
    <source>
        <dbReference type="ARBA" id="ARBA00022729"/>
    </source>
</evidence>
<dbReference type="AlphaFoldDB" id="A0A1Q9LK05"/>
<dbReference type="SUPFAM" id="SSF54909">
    <property type="entry name" value="Dimeric alpha+beta barrel"/>
    <property type="match status" value="1"/>
</dbReference>
<evidence type="ECO:0000256" key="3">
    <source>
        <dbReference type="ARBA" id="ARBA00022617"/>
    </source>
</evidence>